<dbReference type="EMBL" id="OM456563">
    <property type="protein sequence ID" value="UVT34682.1"/>
    <property type="molecule type" value="Genomic_RNA"/>
</dbReference>
<proteinExistence type="predicted"/>
<sequence length="477" mass="54427">MGAFQSITENFVWVVKHIPLIVFVLVLVWFILMTVRNRWWKVAFLIFFTPRCQAFTHCSQNEFSLCTSVESTIESKYHILEVSNQTVITKFVKLGYYFNLLTLSNCTGNDDFDLVESKTVRLLANQTMGCKGGWIDNNYFDTFHCRNASSGKGLRYHGPFKTGNTSVGFWVSVPGKGGTEYMMLNNLTFRWRQHDYSKQVFDLSQNFSGLHCLQQKQNCTIVTSSSGTNSTRCLTVPLSVLHRQKRSETASLTSTTSFISLISLDTGYSDSTALWQSITRIQDVMLMLESIVANLSANQAILAGEINIDQKTIKNILGDLQEHGLKLTRAEKSFNNTHLCVMRNESHDLTHFIRINHTYSDGSHFHDCKSLILVNDSLSGLIHLTKLAHQEALEGMRLSLLRSYLLTLRWEYPCVVLLIVLGVIFVFLQGRAEMHRHYKKGEDWKCPFPHYPNNKGVCSCGKKFDQVMLCKCPIEKY</sequence>
<feature type="transmembrane region" description="Helical" evidence="1">
    <location>
        <begin position="12"/>
        <end position="32"/>
    </location>
</feature>
<evidence type="ECO:0000313" key="2">
    <source>
        <dbReference type="EMBL" id="UVT34682.1"/>
    </source>
</evidence>
<accession>A0AA46RXU5</accession>
<protein>
    <submittedName>
        <fullName evidence="2">Glycoprotein</fullName>
    </submittedName>
</protein>
<keyword evidence="1" id="KW-1133">Transmembrane helix</keyword>
<keyword evidence="3" id="KW-1185">Reference proteome</keyword>
<reference evidence="2 3" key="1">
    <citation type="submission" date="2022-01" db="EMBL/GenBank/DDBJ databases">
        <authorList>
            <person name="Hepojoki J."/>
        </authorList>
    </citation>
    <scope>NUCLEOTIDE SEQUENCE [LARGE SCALE GENOMIC DNA]</scope>
    <source>
        <strain evidence="2">CR-Wild5-brain</strain>
    </source>
</reference>
<dbReference type="GeneID" id="80554450"/>
<name>A0AA46RXU5_9VIRU</name>
<keyword evidence="1" id="KW-0812">Transmembrane</keyword>
<organism evidence="2 3">
    <name type="scientific">big electron-dense squares virus 1</name>
    <dbReference type="NCBI Taxonomy" id="3070918"/>
    <lineage>
        <taxon>Viruses</taxon>
        <taxon>Riboviria</taxon>
        <taxon>Orthornavirae</taxon>
        <taxon>Negarnaviricota</taxon>
        <taxon>Polyploviricotina</taxon>
        <taxon>Bunyaviricetes</taxon>
        <taxon>Hareavirales</taxon>
        <taxon>Arenaviridae</taxon>
        <taxon>Hartmanivirus</taxon>
        <taxon>Hartmanivirus quadrati</taxon>
    </lineage>
</organism>
<dbReference type="RefSeq" id="YP_010840801.1">
    <property type="nucleotide sequence ID" value="NC_079037.1"/>
</dbReference>
<feature type="transmembrane region" description="Helical" evidence="1">
    <location>
        <begin position="410"/>
        <end position="430"/>
    </location>
</feature>
<evidence type="ECO:0000256" key="1">
    <source>
        <dbReference type="SAM" id="Phobius"/>
    </source>
</evidence>
<dbReference type="Proteomes" id="UP001156787">
    <property type="component" value="Genome"/>
</dbReference>
<evidence type="ECO:0000313" key="3">
    <source>
        <dbReference type="Proteomes" id="UP001156787"/>
    </source>
</evidence>
<keyword evidence="1" id="KW-0472">Membrane</keyword>
<dbReference type="KEGG" id="vg:80554450"/>